<keyword evidence="2" id="KW-1185">Reference proteome</keyword>
<proteinExistence type="predicted"/>
<dbReference type="GeneID" id="45656086"/>
<dbReference type="OrthoDB" id="6638405at2"/>
<reference evidence="2" key="1">
    <citation type="submission" date="2016-10" db="EMBL/GenBank/DDBJ databases">
        <authorList>
            <person name="Varghese N."/>
            <person name="Submissions S."/>
        </authorList>
    </citation>
    <scope>NUCLEOTIDE SEQUENCE [LARGE SCALE GENOMIC DNA]</scope>
    <source>
        <strain evidence="2">ATCC 29999</strain>
    </source>
</reference>
<protein>
    <submittedName>
        <fullName evidence="1">Uncharacterized protein</fullName>
    </submittedName>
</protein>
<dbReference type="AlphaFoldDB" id="A0A1G5RDG7"/>
<accession>A0A1G5RDG7</accession>
<dbReference type="Proteomes" id="UP000183223">
    <property type="component" value="Unassembled WGS sequence"/>
</dbReference>
<evidence type="ECO:0000313" key="2">
    <source>
        <dbReference type="Proteomes" id="UP000183223"/>
    </source>
</evidence>
<name>A0A1G5RDG7_PHOLU</name>
<dbReference type="RefSeq" id="WP_049583088.1">
    <property type="nucleotide sequence ID" value="NZ_CAWQXX010000031.1"/>
</dbReference>
<dbReference type="EMBL" id="FMWJ01000028">
    <property type="protein sequence ID" value="SCZ72154.1"/>
    <property type="molecule type" value="Genomic_DNA"/>
</dbReference>
<sequence>MSEEKGFLARITGALSSTSGAISKAVGAVRDIQKMHIDYEVKEKTYDLLDKLGDVQQQQISLQELLMAAKNRIIELEQEANNRDQWKREKLNYELFHPMKTTVVYRLKVSSDSNQQAHYLCTNCYNSNMKSILQYKTSDFGVSYLICHKCHSQYQFPLELTIDKRR</sequence>
<gene>
    <name evidence="1" type="ORF">SAMN02982990_03971</name>
</gene>
<evidence type="ECO:0000313" key="1">
    <source>
        <dbReference type="EMBL" id="SCZ72154.1"/>
    </source>
</evidence>
<organism evidence="1 2">
    <name type="scientific">Photorhabdus luminescens</name>
    <name type="common">Xenorhabdus luminescens</name>
    <dbReference type="NCBI Taxonomy" id="29488"/>
    <lineage>
        <taxon>Bacteria</taxon>
        <taxon>Pseudomonadati</taxon>
        <taxon>Pseudomonadota</taxon>
        <taxon>Gammaproteobacteria</taxon>
        <taxon>Enterobacterales</taxon>
        <taxon>Morganellaceae</taxon>
        <taxon>Photorhabdus</taxon>
    </lineage>
</organism>